<comment type="subcellular location">
    <subcellularLocation>
        <location evidence="1">Cell membrane</location>
        <topology evidence="1">Peripheral membrane protein</topology>
    </subcellularLocation>
</comment>
<evidence type="ECO:0000256" key="4">
    <source>
        <dbReference type="ARBA" id="ARBA00022496"/>
    </source>
</evidence>
<dbReference type="InterPro" id="IPR017871">
    <property type="entry name" value="ABC_transporter-like_CS"/>
</dbReference>
<dbReference type="InterPro" id="IPR051535">
    <property type="entry name" value="Siderophore_ABC-ATPase"/>
</dbReference>
<dbReference type="PROSITE" id="PS00211">
    <property type="entry name" value="ABC_TRANSPORTER_1"/>
    <property type="match status" value="1"/>
</dbReference>
<gene>
    <name evidence="11" type="ORF">H7U36_14070</name>
</gene>
<keyword evidence="4" id="KW-0410">Iron transport</keyword>
<dbReference type="InterPro" id="IPR003439">
    <property type="entry name" value="ABC_transporter-like_ATP-bd"/>
</dbReference>
<evidence type="ECO:0000313" key="11">
    <source>
        <dbReference type="EMBL" id="MBM6739212.1"/>
    </source>
</evidence>
<dbReference type="Proteomes" id="UP000716906">
    <property type="component" value="Unassembled WGS sequence"/>
</dbReference>
<comment type="caution">
    <text evidence="11">The sequence shown here is derived from an EMBL/GenBank/DDBJ whole genome shotgun (WGS) entry which is preliminary data.</text>
</comment>
<evidence type="ECO:0000256" key="5">
    <source>
        <dbReference type="ARBA" id="ARBA00022741"/>
    </source>
</evidence>
<dbReference type="SUPFAM" id="SSF52540">
    <property type="entry name" value="P-loop containing nucleoside triphosphate hydrolases"/>
    <property type="match status" value="1"/>
</dbReference>
<evidence type="ECO:0000256" key="2">
    <source>
        <dbReference type="ARBA" id="ARBA00022448"/>
    </source>
</evidence>
<feature type="domain" description="ABC transporter" evidence="10">
    <location>
        <begin position="1"/>
        <end position="237"/>
    </location>
</feature>
<keyword evidence="6 11" id="KW-0067">ATP-binding</keyword>
<evidence type="ECO:0000256" key="7">
    <source>
        <dbReference type="ARBA" id="ARBA00023004"/>
    </source>
</evidence>
<proteinExistence type="predicted"/>
<evidence type="ECO:0000259" key="10">
    <source>
        <dbReference type="PROSITE" id="PS50893"/>
    </source>
</evidence>
<evidence type="ECO:0000256" key="3">
    <source>
        <dbReference type="ARBA" id="ARBA00022475"/>
    </source>
</evidence>
<keyword evidence="8" id="KW-0406">Ion transport</keyword>
<accession>A0ABS2EC77</accession>
<dbReference type="PANTHER" id="PTHR42771:SF10">
    <property type="entry name" value="FERRICHROME TRANSPORT ATP-BINDING PROTEIN FHUC"/>
    <property type="match status" value="1"/>
</dbReference>
<dbReference type="InterPro" id="IPR027417">
    <property type="entry name" value="P-loop_NTPase"/>
</dbReference>
<dbReference type="Pfam" id="PF00005">
    <property type="entry name" value="ABC_tran"/>
    <property type="match status" value="1"/>
</dbReference>
<dbReference type="EMBL" id="JACLYY010000018">
    <property type="protein sequence ID" value="MBM6739212.1"/>
    <property type="molecule type" value="Genomic_DNA"/>
</dbReference>
<dbReference type="InterPro" id="IPR003593">
    <property type="entry name" value="AAA+_ATPase"/>
</dbReference>
<dbReference type="CDD" id="cd03214">
    <property type="entry name" value="ABC_Iron-Siderophores_B12_Hemin"/>
    <property type="match status" value="1"/>
</dbReference>
<dbReference type="PANTHER" id="PTHR42771">
    <property type="entry name" value="IRON(3+)-HYDROXAMATE IMPORT ATP-BINDING PROTEIN FHUC"/>
    <property type="match status" value="1"/>
</dbReference>
<evidence type="ECO:0000313" key="12">
    <source>
        <dbReference type="Proteomes" id="UP000716906"/>
    </source>
</evidence>
<keyword evidence="12" id="KW-1185">Reference proteome</keyword>
<sequence>MEVRGLYFSYGKNKVLRDASFTIQEGEITTIMGANGCGKSTLFNLMTKNLCPRKGNIFLGGRNIQNLALKEFARKVSIVHQYNTSADDITVERLVSFGRTPHMKMMQARSQEDEEKIRWAMEVTNVEQYRYREVGRLSGGQRQRVWIAMALVQSTKILFLDEPTTYLDIRYQIEILELVRRLNREYGITIIMVLHDINQAIHYSDRIIGLKDGRVAAWGAPEEIITPECIRELYGISLGVTNVEGKKFVLTV</sequence>
<dbReference type="GO" id="GO:0005524">
    <property type="term" value="F:ATP binding"/>
    <property type="evidence" value="ECO:0007669"/>
    <property type="project" value="UniProtKB-KW"/>
</dbReference>
<evidence type="ECO:0000256" key="1">
    <source>
        <dbReference type="ARBA" id="ARBA00004202"/>
    </source>
</evidence>
<protein>
    <submittedName>
        <fullName evidence="11">ABC transporter ATP-binding protein</fullName>
    </submittedName>
</protein>
<evidence type="ECO:0000256" key="8">
    <source>
        <dbReference type="ARBA" id="ARBA00023065"/>
    </source>
</evidence>
<keyword evidence="3" id="KW-1003">Cell membrane</keyword>
<keyword evidence="9" id="KW-0472">Membrane</keyword>
<name>A0ABS2EC77_9FIRM</name>
<dbReference type="PROSITE" id="PS50893">
    <property type="entry name" value="ABC_TRANSPORTER_2"/>
    <property type="match status" value="1"/>
</dbReference>
<keyword evidence="2" id="KW-0813">Transport</keyword>
<reference evidence="11 12" key="1">
    <citation type="journal article" date="2021" name="Sci. Rep.">
        <title>The distribution of antibiotic resistance genes in chicken gut microbiota commensals.</title>
        <authorList>
            <person name="Juricova H."/>
            <person name="Matiasovicova J."/>
            <person name="Kubasova T."/>
            <person name="Cejkova D."/>
            <person name="Rychlik I."/>
        </authorList>
    </citation>
    <scope>NUCLEOTIDE SEQUENCE [LARGE SCALE GENOMIC DNA]</scope>
    <source>
        <strain evidence="11 12">An773</strain>
    </source>
</reference>
<dbReference type="Gene3D" id="3.40.50.300">
    <property type="entry name" value="P-loop containing nucleotide triphosphate hydrolases"/>
    <property type="match status" value="1"/>
</dbReference>
<organism evidence="11 12">
    <name type="scientific">Faecalicatena fissicatena</name>
    <dbReference type="NCBI Taxonomy" id="290055"/>
    <lineage>
        <taxon>Bacteria</taxon>
        <taxon>Bacillati</taxon>
        <taxon>Bacillota</taxon>
        <taxon>Clostridia</taxon>
        <taxon>Lachnospirales</taxon>
        <taxon>Lachnospiraceae</taxon>
        <taxon>Faecalicatena</taxon>
    </lineage>
</organism>
<evidence type="ECO:0000256" key="6">
    <source>
        <dbReference type="ARBA" id="ARBA00022840"/>
    </source>
</evidence>
<keyword evidence="7" id="KW-0408">Iron</keyword>
<dbReference type="SMART" id="SM00382">
    <property type="entry name" value="AAA"/>
    <property type="match status" value="1"/>
</dbReference>
<keyword evidence="5" id="KW-0547">Nucleotide-binding</keyword>
<evidence type="ECO:0000256" key="9">
    <source>
        <dbReference type="ARBA" id="ARBA00023136"/>
    </source>
</evidence>